<gene>
    <name evidence="2" type="ORF">R9Z33_17100</name>
</gene>
<evidence type="ECO:0000259" key="1">
    <source>
        <dbReference type="Pfam" id="PF12680"/>
    </source>
</evidence>
<dbReference type="RefSeq" id="WP_318647777.1">
    <property type="nucleotide sequence ID" value="NZ_CP137852.1"/>
</dbReference>
<proteinExistence type="predicted"/>
<dbReference type="Proteomes" id="UP001305521">
    <property type="component" value="Chromosome"/>
</dbReference>
<sequence length="124" mass="13647">MPHDTKTLLRDFAAAWNRHDIEGLLALVTEDCVFETAAGPTAQGSIFAGKAALRAAFPAAWQTWPDARWEDAVHVVAGSRAFSEWTFRGTDRAGSGVEVRGVDLFEIRDGLIARKDTYRKVRTG</sequence>
<dbReference type="Pfam" id="PF12680">
    <property type="entry name" value="SnoaL_2"/>
    <property type="match status" value="1"/>
</dbReference>
<keyword evidence="3" id="KW-1185">Reference proteome</keyword>
<evidence type="ECO:0000313" key="3">
    <source>
        <dbReference type="Proteomes" id="UP001305521"/>
    </source>
</evidence>
<feature type="domain" description="SnoaL-like" evidence="1">
    <location>
        <begin position="10"/>
        <end position="114"/>
    </location>
</feature>
<dbReference type="EMBL" id="CP137852">
    <property type="protein sequence ID" value="WPB83820.1"/>
    <property type="molecule type" value="Genomic_DNA"/>
</dbReference>
<reference evidence="2 3" key="1">
    <citation type="submission" date="2023-11" db="EMBL/GenBank/DDBJ databases">
        <title>Arctic aerobic anoxygenic photoheterotroph Sediminicoccus rosea KRV36 adapts its photosynthesis to long days of polar summer.</title>
        <authorList>
            <person name="Tomasch J."/>
            <person name="Kopejtka K."/>
            <person name="Bily T."/>
            <person name="Gardiner A.T."/>
            <person name="Gardian Z."/>
            <person name="Shivaramu S."/>
            <person name="Koblizek M."/>
            <person name="Engelhardt F."/>
            <person name="Kaftan D."/>
        </authorList>
    </citation>
    <scope>NUCLEOTIDE SEQUENCE [LARGE SCALE GENOMIC DNA]</scope>
    <source>
        <strain evidence="2 3">R-30</strain>
    </source>
</reference>
<dbReference type="InterPro" id="IPR037401">
    <property type="entry name" value="SnoaL-like"/>
</dbReference>
<evidence type="ECO:0000313" key="2">
    <source>
        <dbReference type="EMBL" id="WPB83820.1"/>
    </source>
</evidence>
<dbReference type="Gene3D" id="3.10.450.50">
    <property type="match status" value="1"/>
</dbReference>
<dbReference type="SUPFAM" id="SSF54427">
    <property type="entry name" value="NTF2-like"/>
    <property type="match status" value="1"/>
</dbReference>
<organism evidence="2 3">
    <name type="scientific">Sediminicoccus rosea</name>
    <dbReference type="NCBI Taxonomy" id="1225128"/>
    <lineage>
        <taxon>Bacteria</taxon>
        <taxon>Pseudomonadati</taxon>
        <taxon>Pseudomonadota</taxon>
        <taxon>Alphaproteobacteria</taxon>
        <taxon>Acetobacterales</taxon>
        <taxon>Roseomonadaceae</taxon>
        <taxon>Sediminicoccus</taxon>
    </lineage>
</organism>
<accession>A0ABZ0PDN5</accession>
<name>A0ABZ0PDN5_9PROT</name>
<dbReference type="InterPro" id="IPR032710">
    <property type="entry name" value="NTF2-like_dom_sf"/>
</dbReference>
<protein>
    <submittedName>
        <fullName evidence="2">Nuclear transport factor 2 family protein</fullName>
    </submittedName>
</protein>